<proteinExistence type="predicted"/>
<dbReference type="AlphaFoldDB" id="A0A0E9TM21"/>
<reference evidence="1" key="1">
    <citation type="submission" date="2014-11" db="EMBL/GenBank/DDBJ databases">
        <authorList>
            <person name="Amaro Gonzalez C."/>
        </authorList>
    </citation>
    <scope>NUCLEOTIDE SEQUENCE</scope>
</reference>
<sequence>MKNMIKHPYYPCEKVTAPLNLLANWLYHLSQQ</sequence>
<protein>
    <submittedName>
        <fullName evidence="1">Uncharacterized protein</fullName>
    </submittedName>
</protein>
<reference evidence="1" key="2">
    <citation type="journal article" date="2015" name="Fish Shellfish Immunol.">
        <title>Early steps in the European eel (Anguilla anguilla)-Vibrio vulnificus interaction in the gills: Role of the RtxA13 toxin.</title>
        <authorList>
            <person name="Callol A."/>
            <person name="Pajuelo D."/>
            <person name="Ebbesson L."/>
            <person name="Teles M."/>
            <person name="MacKenzie S."/>
            <person name="Amaro C."/>
        </authorList>
    </citation>
    <scope>NUCLEOTIDE SEQUENCE</scope>
</reference>
<name>A0A0E9TM21_ANGAN</name>
<organism evidence="1">
    <name type="scientific">Anguilla anguilla</name>
    <name type="common">European freshwater eel</name>
    <name type="synonym">Muraena anguilla</name>
    <dbReference type="NCBI Taxonomy" id="7936"/>
    <lineage>
        <taxon>Eukaryota</taxon>
        <taxon>Metazoa</taxon>
        <taxon>Chordata</taxon>
        <taxon>Craniata</taxon>
        <taxon>Vertebrata</taxon>
        <taxon>Euteleostomi</taxon>
        <taxon>Actinopterygii</taxon>
        <taxon>Neopterygii</taxon>
        <taxon>Teleostei</taxon>
        <taxon>Anguilliformes</taxon>
        <taxon>Anguillidae</taxon>
        <taxon>Anguilla</taxon>
    </lineage>
</organism>
<dbReference type="EMBL" id="GBXM01054677">
    <property type="protein sequence ID" value="JAH53900.1"/>
    <property type="molecule type" value="Transcribed_RNA"/>
</dbReference>
<evidence type="ECO:0000313" key="1">
    <source>
        <dbReference type="EMBL" id="JAH53900.1"/>
    </source>
</evidence>
<accession>A0A0E9TM21</accession>